<proteinExistence type="predicted"/>
<dbReference type="AlphaFoldDB" id="K1RR11"/>
<reference evidence="1" key="1">
    <citation type="journal article" date="2013" name="Environ. Microbiol.">
        <title>Microbiota from the distal guts of lean and obese adolescents exhibit partial functional redundancy besides clear differences in community structure.</title>
        <authorList>
            <person name="Ferrer M."/>
            <person name="Ruiz A."/>
            <person name="Lanza F."/>
            <person name="Haange S.B."/>
            <person name="Oberbach A."/>
            <person name="Till H."/>
            <person name="Bargiela R."/>
            <person name="Campoy C."/>
            <person name="Segura M.T."/>
            <person name="Richter M."/>
            <person name="von Bergen M."/>
            <person name="Seifert J."/>
            <person name="Suarez A."/>
        </authorList>
    </citation>
    <scope>NUCLEOTIDE SEQUENCE</scope>
</reference>
<evidence type="ECO:0000313" key="1">
    <source>
        <dbReference type="EMBL" id="EKC43950.1"/>
    </source>
</evidence>
<feature type="non-terminal residue" evidence="1">
    <location>
        <position position="23"/>
    </location>
</feature>
<dbReference type="EMBL" id="AJWZ01011837">
    <property type="protein sequence ID" value="EKC43950.1"/>
    <property type="molecule type" value="Genomic_DNA"/>
</dbReference>
<accession>K1RR11</accession>
<gene>
    <name evidence="1" type="ORF">OBE_17736</name>
</gene>
<protein>
    <submittedName>
        <fullName evidence="1">Uncharacterized protein</fullName>
    </submittedName>
</protein>
<name>K1RR11_9ZZZZ</name>
<organism evidence="1">
    <name type="scientific">human gut metagenome</name>
    <dbReference type="NCBI Taxonomy" id="408170"/>
    <lineage>
        <taxon>unclassified sequences</taxon>
        <taxon>metagenomes</taxon>
        <taxon>organismal metagenomes</taxon>
    </lineage>
</organism>
<comment type="caution">
    <text evidence="1">The sequence shown here is derived from an EMBL/GenBank/DDBJ whole genome shotgun (WGS) entry which is preliminary data.</text>
</comment>
<sequence>MFGKQFWDYSMFRITYKNRISLV</sequence>